<name>A0A2P2PHG1_RHIMU</name>
<reference evidence="1" key="1">
    <citation type="submission" date="2018-02" db="EMBL/GenBank/DDBJ databases">
        <title>Rhizophora mucronata_Transcriptome.</title>
        <authorList>
            <person name="Meera S.P."/>
            <person name="Sreeshan A."/>
            <person name="Augustine A."/>
        </authorList>
    </citation>
    <scope>NUCLEOTIDE SEQUENCE</scope>
    <source>
        <tissue evidence="1">Leaf</tissue>
    </source>
</reference>
<accession>A0A2P2PHG1</accession>
<dbReference type="AlphaFoldDB" id="A0A2P2PHG1"/>
<organism evidence="1">
    <name type="scientific">Rhizophora mucronata</name>
    <name type="common">Asiatic mangrove</name>
    <dbReference type="NCBI Taxonomy" id="61149"/>
    <lineage>
        <taxon>Eukaryota</taxon>
        <taxon>Viridiplantae</taxon>
        <taxon>Streptophyta</taxon>
        <taxon>Embryophyta</taxon>
        <taxon>Tracheophyta</taxon>
        <taxon>Spermatophyta</taxon>
        <taxon>Magnoliopsida</taxon>
        <taxon>eudicotyledons</taxon>
        <taxon>Gunneridae</taxon>
        <taxon>Pentapetalae</taxon>
        <taxon>rosids</taxon>
        <taxon>fabids</taxon>
        <taxon>Malpighiales</taxon>
        <taxon>Rhizophoraceae</taxon>
        <taxon>Rhizophora</taxon>
    </lineage>
</organism>
<sequence>MKKRKEKGAVYVCVCVSLLLHPSISNEIF</sequence>
<protein>
    <submittedName>
        <fullName evidence="1">Uncharacterized protein</fullName>
    </submittedName>
</protein>
<dbReference type="EMBL" id="GGEC01073669">
    <property type="protein sequence ID" value="MBX54153.1"/>
    <property type="molecule type" value="Transcribed_RNA"/>
</dbReference>
<evidence type="ECO:0000313" key="1">
    <source>
        <dbReference type="EMBL" id="MBX54153.1"/>
    </source>
</evidence>
<proteinExistence type="predicted"/>